<keyword evidence="3" id="KW-1185">Reference proteome</keyword>
<sequence>MGIRFGDNAGTRPCGFTAQLAEKITKKGGNNSTGAAQLLAAMREGTGPRTLRGEEAEQAAASLTQAARRLRGDERRVAEQIAADARAAADSGKPWTIG</sequence>
<organism evidence="2 3">
    <name type="scientific">Streptosporangium oxazolinicum</name>
    <dbReference type="NCBI Taxonomy" id="909287"/>
    <lineage>
        <taxon>Bacteria</taxon>
        <taxon>Bacillati</taxon>
        <taxon>Actinomycetota</taxon>
        <taxon>Actinomycetes</taxon>
        <taxon>Streptosporangiales</taxon>
        <taxon>Streptosporangiaceae</taxon>
        <taxon>Streptosporangium</taxon>
    </lineage>
</organism>
<gene>
    <name evidence="2" type="ORF">GCM10022252_75790</name>
</gene>
<dbReference type="InterPro" id="IPR056641">
    <property type="entry name" value="DUF7739"/>
</dbReference>
<evidence type="ECO:0000313" key="2">
    <source>
        <dbReference type="EMBL" id="GAA4209376.1"/>
    </source>
</evidence>
<dbReference type="Proteomes" id="UP001501251">
    <property type="component" value="Unassembled WGS sequence"/>
</dbReference>
<name>A0ABP8BKU8_9ACTN</name>
<dbReference type="EMBL" id="BAABAQ010000020">
    <property type="protein sequence ID" value="GAA4209376.1"/>
    <property type="molecule type" value="Genomic_DNA"/>
</dbReference>
<feature type="domain" description="DUF7739" evidence="1">
    <location>
        <begin position="11"/>
        <end position="97"/>
    </location>
</feature>
<comment type="caution">
    <text evidence="2">The sequence shown here is derived from an EMBL/GenBank/DDBJ whole genome shotgun (WGS) entry which is preliminary data.</text>
</comment>
<evidence type="ECO:0000313" key="3">
    <source>
        <dbReference type="Proteomes" id="UP001501251"/>
    </source>
</evidence>
<dbReference type="Pfam" id="PF24881">
    <property type="entry name" value="DUF7739"/>
    <property type="match status" value="1"/>
</dbReference>
<evidence type="ECO:0000259" key="1">
    <source>
        <dbReference type="Pfam" id="PF24881"/>
    </source>
</evidence>
<proteinExistence type="predicted"/>
<accession>A0ABP8BKU8</accession>
<protein>
    <recommendedName>
        <fullName evidence="1">DUF7739 domain-containing protein</fullName>
    </recommendedName>
</protein>
<dbReference type="RefSeq" id="WP_344923156.1">
    <property type="nucleotide sequence ID" value="NZ_BAABAQ010000020.1"/>
</dbReference>
<reference evidence="3" key="1">
    <citation type="journal article" date="2019" name="Int. J. Syst. Evol. Microbiol.">
        <title>The Global Catalogue of Microorganisms (GCM) 10K type strain sequencing project: providing services to taxonomists for standard genome sequencing and annotation.</title>
        <authorList>
            <consortium name="The Broad Institute Genomics Platform"/>
            <consortium name="The Broad Institute Genome Sequencing Center for Infectious Disease"/>
            <person name="Wu L."/>
            <person name="Ma J."/>
        </authorList>
    </citation>
    <scope>NUCLEOTIDE SEQUENCE [LARGE SCALE GENOMIC DNA]</scope>
    <source>
        <strain evidence="3">JCM 17388</strain>
    </source>
</reference>